<dbReference type="GO" id="GO:0010268">
    <property type="term" value="P:brassinosteroid homeostasis"/>
    <property type="evidence" value="ECO:0007669"/>
    <property type="project" value="TreeGrafter"/>
</dbReference>
<dbReference type="Gene3D" id="1.10.630.10">
    <property type="entry name" value="Cytochrome P450"/>
    <property type="match status" value="1"/>
</dbReference>
<feature type="transmembrane region" description="Helical" evidence="17">
    <location>
        <begin position="6"/>
        <end position="26"/>
    </location>
</feature>
<evidence type="ECO:0000256" key="10">
    <source>
        <dbReference type="ARBA" id="ARBA00023004"/>
    </source>
</evidence>
<dbReference type="PRINTS" id="PR00463">
    <property type="entry name" value="EP450I"/>
</dbReference>
<dbReference type="GO" id="GO:0005506">
    <property type="term" value="F:iron ion binding"/>
    <property type="evidence" value="ECO:0007669"/>
    <property type="project" value="InterPro"/>
</dbReference>
<comment type="pathway">
    <text evidence="3">Hormone biosynthesis.</text>
</comment>
<dbReference type="EMBL" id="CACTIH010003998">
    <property type="protein sequence ID" value="CAA2988496.1"/>
    <property type="molecule type" value="Genomic_DNA"/>
</dbReference>
<dbReference type="InterPro" id="IPR001128">
    <property type="entry name" value="Cyt_P450"/>
</dbReference>
<comment type="function">
    <text evidence="14">Catalyzes three successive oxidations of ent-kaurenoic acid giving gibberellin 12 (GA12), a key step in gibberellins (GAs) biosynthesis. GAs, which are involved many processes, including stem elongation, play a central role in plant development.</text>
</comment>
<dbReference type="PRINTS" id="PR00385">
    <property type="entry name" value="P450"/>
</dbReference>
<dbReference type="GO" id="GO:0020037">
    <property type="term" value="F:heme binding"/>
    <property type="evidence" value="ECO:0007669"/>
    <property type="project" value="InterPro"/>
</dbReference>
<evidence type="ECO:0000256" key="3">
    <source>
        <dbReference type="ARBA" id="ARBA00004972"/>
    </source>
</evidence>
<evidence type="ECO:0000256" key="6">
    <source>
        <dbReference type="ARBA" id="ARBA00022692"/>
    </source>
</evidence>
<dbReference type="SUPFAM" id="SSF48264">
    <property type="entry name" value="Cytochrome P450"/>
    <property type="match status" value="1"/>
</dbReference>
<evidence type="ECO:0000256" key="2">
    <source>
        <dbReference type="ARBA" id="ARBA00004167"/>
    </source>
</evidence>
<keyword evidence="11 16" id="KW-0503">Monooxygenase</keyword>
<keyword evidence="10 15" id="KW-0408">Iron</keyword>
<keyword evidence="12 17" id="KW-0472">Membrane</keyword>
<evidence type="ECO:0000256" key="13">
    <source>
        <dbReference type="ARBA" id="ARBA00037909"/>
    </source>
</evidence>
<dbReference type="AlphaFoldDB" id="A0A8S0SAK4"/>
<comment type="cofactor">
    <cofactor evidence="1 15">
        <name>heme</name>
        <dbReference type="ChEBI" id="CHEBI:30413"/>
    </cofactor>
</comment>
<keyword evidence="6 17" id="KW-0812">Transmembrane</keyword>
<evidence type="ECO:0000256" key="15">
    <source>
        <dbReference type="PIRSR" id="PIRSR602401-1"/>
    </source>
</evidence>
<dbReference type="GO" id="GO:0016020">
    <property type="term" value="C:membrane"/>
    <property type="evidence" value="ECO:0007669"/>
    <property type="project" value="UniProtKB-SubCell"/>
</dbReference>
<dbReference type="GO" id="GO:0016125">
    <property type="term" value="P:sterol metabolic process"/>
    <property type="evidence" value="ECO:0007669"/>
    <property type="project" value="TreeGrafter"/>
</dbReference>
<dbReference type="GO" id="GO:0005783">
    <property type="term" value="C:endoplasmic reticulum"/>
    <property type="evidence" value="ECO:0007669"/>
    <property type="project" value="TreeGrafter"/>
</dbReference>
<dbReference type="OrthoDB" id="1470350at2759"/>
<proteinExistence type="inferred from homology"/>
<evidence type="ECO:0000256" key="12">
    <source>
        <dbReference type="ARBA" id="ARBA00023136"/>
    </source>
</evidence>
<dbReference type="PANTHER" id="PTHR24286:SF356">
    <property type="entry name" value="ENT-KAURENOIC ACID OXIDASE 2"/>
    <property type="match status" value="1"/>
</dbReference>
<evidence type="ECO:0000256" key="5">
    <source>
        <dbReference type="ARBA" id="ARBA00022617"/>
    </source>
</evidence>
<evidence type="ECO:0000256" key="4">
    <source>
        <dbReference type="ARBA" id="ARBA00010617"/>
    </source>
</evidence>
<evidence type="ECO:0000256" key="11">
    <source>
        <dbReference type="ARBA" id="ARBA00023033"/>
    </source>
</evidence>
<gene>
    <name evidence="18" type="ORF">OLEA9_A104815</name>
</gene>
<comment type="pathway">
    <text evidence="13">Plant hormone biosynthesis; gibberellin biosynthesis.</text>
</comment>
<organism evidence="18 19">
    <name type="scientific">Olea europaea subsp. europaea</name>
    <dbReference type="NCBI Taxonomy" id="158383"/>
    <lineage>
        <taxon>Eukaryota</taxon>
        <taxon>Viridiplantae</taxon>
        <taxon>Streptophyta</taxon>
        <taxon>Embryophyta</taxon>
        <taxon>Tracheophyta</taxon>
        <taxon>Spermatophyta</taxon>
        <taxon>Magnoliopsida</taxon>
        <taxon>eudicotyledons</taxon>
        <taxon>Gunneridae</taxon>
        <taxon>Pentapetalae</taxon>
        <taxon>asterids</taxon>
        <taxon>lamiids</taxon>
        <taxon>Lamiales</taxon>
        <taxon>Oleaceae</taxon>
        <taxon>Oleeae</taxon>
        <taxon>Olea</taxon>
    </lineage>
</organism>
<dbReference type="InterPro" id="IPR017972">
    <property type="entry name" value="Cyt_P450_CS"/>
</dbReference>
<evidence type="ECO:0000256" key="16">
    <source>
        <dbReference type="RuleBase" id="RU000461"/>
    </source>
</evidence>
<reference evidence="18 19" key="1">
    <citation type="submission" date="2019-12" db="EMBL/GenBank/DDBJ databases">
        <authorList>
            <person name="Alioto T."/>
            <person name="Alioto T."/>
            <person name="Gomez Garrido J."/>
        </authorList>
    </citation>
    <scope>NUCLEOTIDE SEQUENCE [LARGE SCALE GENOMIC DNA]</scope>
</reference>
<dbReference type="Proteomes" id="UP000594638">
    <property type="component" value="Unassembled WGS sequence"/>
</dbReference>
<comment type="caution">
    <text evidence="18">The sequence shown here is derived from an EMBL/GenBank/DDBJ whole genome shotgun (WGS) entry which is preliminary data.</text>
</comment>
<keyword evidence="8 17" id="KW-1133">Transmembrane helix</keyword>
<evidence type="ECO:0000256" key="8">
    <source>
        <dbReference type="ARBA" id="ARBA00022989"/>
    </source>
</evidence>
<feature type="binding site" description="axial binding residue" evidence="15">
    <location>
        <position position="439"/>
    </location>
    <ligand>
        <name>heme</name>
        <dbReference type="ChEBI" id="CHEBI:30413"/>
    </ligand>
    <ligandPart>
        <name>Fe</name>
        <dbReference type="ChEBI" id="CHEBI:18248"/>
    </ligandPart>
</feature>
<dbReference type="CDD" id="cd11043">
    <property type="entry name" value="CYP90-like"/>
    <property type="match status" value="1"/>
</dbReference>
<evidence type="ECO:0000313" key="19">
    <source>
        <dbReference type="Proteomes" id="UP000594638"/>
    </source>
</evidence>
<evidence type="ECO:0000256" key="7">
    <source>
        <dbReference type="ARBA" id="ARBA00022723"/>
    </source>
</evidence>
<name>A0A8S0SAK4_OLEEU</name>
<comment type="subcellular location">
    <subcellularLocation>
        <location evidence="2">Membrane</location>
        <topology evidence="2">Single-pass membrane protein</topology>
    </subcellularLocation>
</comment>
<dbReference type="GO" id="GO:0051777">
    <property type="term" value="F:ent-kaurenoic acid monooxygenase activity"/>
    <property type="evidence" value="ECO:0007669"/>
    <property type="project" value="TreeGrafter"/>
</dbReference>
<comment type="similarity">
    <text evidence="4 16">Belongs to the cytochrome P450 family.</text>
</comment>
<dbReference type="InterPro" id="IPR002401">
    <property type="entry name" value="Cyt_P450_E_grp-I"/>
</dbReference>
<evidence type="ECO:0000256" key="1">
    <source>
        <dbReference type="ARBA" id="ARBA00001971"/>
    </source>
</evidence>
<keyword evidence="19" id="KW-1185">Reference proteome</keyword>
<protein>
    <submittedName>
        <fullName evidence="18">Ent-kaurenoic acid oxidase 1</fullName>
    </submittedName>
</protein>
<dbReference type="PANTHER" id="PTHR24286">
    <property type="entry name" value="CYTOCHROME P450 26"/>
    <property type="match status" value="1"/>
</dbReference>
<dbReference type="GO" id="GO:0009686">
    <property type="term" value="P:gibberellin biosynthetic process"/>
    <property type="evidence" value="ECO:0007669"/>
    <property type="project" value="UniProtKB-ARBA"/>
</dbReference>
<dbReference type="InterPro" id="IPR036396">
    <property type="entry name" value="Cyt_P450_sf"/>
</dbReference>
<keyword evidence="7 15" id="KW-0479">Metal-binding</keyword>
<evidence type="ECO:0000256" key="14">
    <source>
        <dbReference type="ARBA" id="ARBA00059142"/>
    </source>
</evidence>
<keyword evidence="9 16" id="KW-0560">Oxidoreductase</keyword>
<evidence type="ECO:0000313" key="18">
    <source>
        <dbReference type="EMBL" id="CAA2988496.1"/>
    </source>
</evidence>
<accession>A0A8S0SAK4</accession>
<dbReference type="Pfam" id="PF00067">
    <property type="entry name" value="p450"/>
    <property type="match status" value="1"/>
</dbReference>
<evidence type="ECO:0000256" key="17">
    <source>
        <dbReference type="SAM" id="Phobius"/>
    </source>
</evidence>
<dbReference type="PROSITE" id="PS00086">
    <property type="entry name" value="CYTOCHROME_P450"/>
    <property type="match status" value="1"/>
</dbReference>
<evidence type="ECO:0000256" key="9">
    <source>
        <dbReference type="ARBA" id="ARBA00023002"/>
    </source>
</evidence>
<dbReference type="GO" id="GO:0016132">
    <property type="term" value="P:brassinosteroid biosynthetic process"/>
    <property type="evidence" value="ECO:0007669"/>
    <property type="project" value="TreeGrafter"/>
</dbReference>
<keyword evidence="5 15" id="KW-0349">Heme</keyword>
<sequence length="495" mass="57260">MEWELSYSKVIVGCLCGLLGILLWVLKNVNGWYYERNLGEKMRKKLPPGDLGWPFLGNMWFFLRAFKSSNPDSFVSYFVTRFGRTGLHKVHMFGSPSIIVTSPEACRRILTDDEAFKPGWPSSTLNLIGKNSFLGISDEDHRRLRKLTASPVNGHESLAIYMRYIEDNVITTLDKWSNMGQIELLTELRKLTFKIIMYIFLSSESEPVMESLEKEYTDLNYGVRAMAINIPGFAYHKALKARKKLVTTLQSIVDQRREQRRKNQSTTKKDMMDALMDVEDENGRRLNDDEIIDILVMYLNAGHESSGHITMWATVFLQKNPDIFKRAKAEQEEIVRNMPPDQKGLTLKEIRQMVYLDKVIDETLRVITFSLTVFREAKKDVDICGYTVPQGWKVLIWFRSVHFDPQTYVDPKKFDPSRWDDFTPKAGNFLPFGGGSRLCPGNDLAKLEIAIFLHHFLLNFKFERCNPECPLMYLPHSRPKDNCLGRIKRVSTPNV</sequence>
<dbReference type="Gramene" id="OE9A104815T4">
    <property type="protein sequence ID" value="OE9A104815C4"/>
    <property type="gene ID" value="OE9A104815"/>
</dbReference>
<dbReference type="FunFam" id="1.10.630.10:FF:000052">
    <property type="entry name" value="Ent-kaurenoic acid oxidase"/>
    <property type="match status" value="1"/>
</dbReference>